<reference evidence="2 3" key="1">
    <citation type="journal article" date="2019" name="Sci. Rep.">
        <title>Orb-weaving spider Araneus ventricosus genome elucidates the spidroin gene catalogue.</title>
        <authorList>
            <person name="Kono N."/>
            <person name="Nakamura H."/>
            <person name="Ohtoshi R."/>
            <person name="Moran D.A.P."/>
            <person name="Shinohara A."/>
            <person name="Yoshida Y."/>
            <person name="Fujiwara M."/>
            <person name="Mori M."/>
            <person name="Tomita M."/>
            <person name="Arakawa K."/>
        </authorList>
    </citation>
    <scope>NUCLEOTIDE SEQUENCE [LARGE SCALE GENOMIC DNA]</scope>
</reference>
<protein>
    <submittedName>
        <fullName evidence="2">Uncharacterized protein</fullName>
    </submittedName>
</protein>
<evidence type="ECO:0000313" key="3">
    <source>
        <dbReference type="Proteomes" id="UP000499080"/>
    </source>
</evidence>
<dbReference type="EMBL" id="BGPR01000173">
    <property type="protein sequence ID" value="GBM01786.1"/>
    <property type="molecule type" value="Genomic_DNA"/>
</dbReference>
<comment type="caution">
    <text evidence="2">The sequence shown here is derived from an EMBL/GenBank/DDBJ whole genome shotgun (WGS) entry which is preliminary data.</text>
</comment>
<evidence type="ECO:0000313" key="2">
    <source>
        <dbReference type="EMBL" id="GBM01786.1"/>
    </source>
</evidence>
<proteinExistence type="predicted"/>
<gene>
    <name evidence="2" type="ORF">AVEN_205453_1</name>
</gene>
<dbReference type="AlphaFoldDB" id="A0A4Y2CD35"/>
<sequence length="138" mass="14883">MPCAHTGVGSRDRVPLIPKLRSSHQATTNYDGTIEMFCVQHITSLSVCLAHYRLTSRRGCGGLVVRSRARGRKVPGSPIPLKIRRIWGLLHAKSYAAAIRLPAGAVRKVGEGVSPQMSSSDRVSKLRDPSPNSPCVAS</sequence>
<feature type="region of interest" description="Disordered" evidence="1">
    <location>
        <begin position="110"/>
        <end position="138"/>
    </location>
</feature>
<name>A0A4Y2CD35_ARAVE</name>
<organism evidence="2 3">
    <name type="scientific">Araneus ventricosus</name>
    <name type="common">Orbweaver spider</name>
    <name type="synonym">Epeira ventricosa</name>
    <dbReference type="NCBI Taxonomy" id="182803"/>
    <lineage>
        <taxon>Eukaryota</taxon>
        <taxon>Metazoa</taxon>
        <taxon>Ecdysozoa</taxon>
        <taxon>Arthropoda</taxon>
        <taxon>Chelicerata</taxon>
        <taxon>Arachnida</taxon>
        <taxon>Araneae</taxon>
        <taxon>Araneomorphae</taxon>
        <taxon>Entelegynae</taxon>
        <taxon>Araneoidea</taxon>
        <taxon>Araneidae</taxon>
        <taxon>Araneus</taxon>
    </lineage>
</organism>
<dbReference type="Proteomes" id="UP000499080">
    <property type="component" value="Unassembled WGS sequence"/>
</dbReference>
<accession>A0A4Y2CD35</accession>
<evidence type="ECO:0000256" key="1">
    <source>
        <dbReference type="SAM" id="MobiDB-lite"/>
    </source>
</evidence>
<keyword evidence="3" id="KW-1185">Reference proteome</keyword>